<dbReference type="EMBL" id="LAZP02000019">
    <property type="protein sequence ID" value="PFH62726.1"/>
    <property type="molecule type" value="Genomic_DNA"/>
</dbReference>
<protein>
    <recommendedName>
        <fullName evidence="4">Zinc knuckle-domain-containing protein</fullName>
    </recommendedName>
</protein>
<feature type="compositionally biased region" description="Low complexity" evidence="1">
    <location>
        <begin position="237"/>
        <end position="250"/>
    </location>
</feature>
<reference evidence="2 3" key="1">
    <citation type="journal article" date="2015" name="BMC Genomics">
        <title>Gene expression during zombie ant biting behavior reflects the complexity underlying fungal parasitic behavioral manipulation.</title>
        <authorList>
            <person name="de Bekker C."/>
            <person name="Ohm R.A."/>
            <person name="Loreto R.G."/>
            <person name="Sebastian A."/>
            <person name="Albert I."/>
            <person name="Merrow M."/>
            <person name="Brachmann A."/>
            <person name="Hughes D.P."/>
        </authorList>
    </citation>
    <scope>NUCLEOTIDE SEQUENCE [LARGE SCALE GENOMIC DNA]</scope>
    <source>
        <strain evidence="2 3">SC16a</strain>
    </source>
</reference>
<proteinExistence type="predicted"/>
<name>A0A2A9PPI5_OPHUN</name>
<sequence length="435" mass="49532">MSSYGTRRGPLQSTPANVQCQKCLKRGHYSYECKASAQDRPYVSRPSRSQQLRNPKLVPELTGLEPPASKKGIADAIIAEREAQHARERGDGDHEETKQHLPRRLEPASVSSKSKTAESLGAGYSRHPIDRTRSPIPTRRGRSPFSPGGEHRRSRRRTSSRSPQHHPARNSAPLRLRRGRHSEPEGDRRSLSRTSSRSPPHHRTPYPMVSRREHGLESSEGERQPRGGIYNRSSEYRALSPLPLRRSPASSDDDIRRPPRHTNNARHTKNRSPPRHRTRSPTPSHWERSPKHLKNGQRLPRSLSYSRSPQHPRQISRDARFPHRRGSGDSVDPGTSEPPRREVRPVDKTSRGPQRVGLETKGEFGHVRRYRSRSPEMKGRGYQREPRGPRHGRHEPARDDGTSQRVASDEAERDRSLSPFSKRLAMTRAMNSSAR</sequence>
<feature type="region of interest" description="Disordered" evidence="1">
    <location>
        <begin position="36"/>
        <end position="435"/>
    </location>
</feature>
<evidence type="ECO:0000313" key="3">
    <source>
        <dbReference type="Proteomes" id="UP000037136"/>
    </source>
</evidence>
<feature type="compositionally biased region" description="Basic residues" evidence="1">
    <location>
        <begin position="258"/>
        <end position="279"/>
    </location>
</feature>
<gene>
    <name evidence="2" type="ORF">XA68_12154</name>
</gene>
<keyword evidence="3" id="KW-1185">Reference proteome</keyword>
<dbReference type="Proteomes" id="UP000037136">
    <property type="component" value="Unassembled WGS sequence"/>
</dbReference>
<feature type="compositionally biased region" description="Basic residues" evidence="1">
    <location>
        <begin position="152"/>
        <end position="168"/>
    </location>
</feature>
<feature type="compositionally biased region" description="Basic and acidic residues" evidence="1">
    <location>
        <begin position="210"/>
        <end position="225"/>
    </location>
</feature>
<feature type="compositionally biased region" description="Basic and acidic residues" evidence="1">
    <location>
        <begin position="373"/>
        <end position="416"/>
    </location>
</feature>
<feature type="compositionally biased region" description="Basic and acidic residues" evidence="1">
    <location>
        <begin position="338"/>
        <end position="350"/>
    </location>
</feature>
<evidence type="ECO:0008006" key="4">
    <source>
        <dbReference type="Google" id="ProtNLM"/>
    </source>
</evidence>
<dbReference type="AlphaFoldDB" id="A0A2A9PPI5"/>
<comment type="caution">
    <text evidence="2">The sequence shown here is derived from an EMBL/GenBank/DDBJ whole genome shotgun (WGS) entry which is preliminary data.</text>
</comment>
<accession>A0A2A9PPI5</accession>
<evidence type="ECO:0000256" key="1">
    <source>
        <dbReference type="SAM" id="MobiDB-lite"/>
    </source>
</evidence>
<feature type="compositionally biased region" description="Basic and acidic residues" evidence="1">
    <location>
        <begin position="181"/>
        <end position="190"/>
    </location>
</feature>
<dbReference type="OrthoDB" id="437973at2759"/>
<feature type="compositionally biased region" description="Low complexity" evidence="1">
    <location>
        <begin position="298"/>
        <end position="309"/>
    </location>
</feature>
<organism evidence="2 3">
    <name type="scientific">Ophiocordyceps unilateralis</name>
    <name type="common">Zombie-ant fungus</name>
    <name type="synonym">Torrubia unilateralis</name>
    <dbReference type="NCBI Taxonomy" id="268505"/>
    <lineage>
        <taxon>Eukaryota</taxon>
        <taxon>Fungi</taxon>
        <taxon>Dikarya</taxon>
        <taxon>Ascomycota</taxon>
        <taxon>Pezizomycotina</taxon>
        <taxon>Sordariomycetes</taxon>
        <taxon>Hypocreomycetidae</taxon>
        <taxon>Hypocreales</taxon>
        <taxon>Ophiocordycipitaceae</taxon>
        <taxon>Ophiocordyceps</taxon>
    </lineage>
</organism>
<feature type="compositionally biased region" description="Basic and acidic residues" evidence="1">
    <location>
        <begin position="78"/>
        <end position="106"/>
    </location>
</feature>
<evidence type="ECO:0000313" key="2">
    <source>
        <dbReference type="EMBL" id="PFH62726.1"/>
    </source>
</evidence>
<reference evidence="2 3" key="2">
    <citation type="journal article" date="2017" name="Sci. Rep.">
        <title>Ant-infecting Ophiocordyceps genomes reveal a high diversity of potential behavioral manipulation genes and a possible major role for enterotoxins.</title>
        <authorList>
            <person name="de Bekker C."/>
            <person name="Ohm R.A."/>
            <person name="Evans H.C."/>
            <person name="Brachmann A."/>
            <person name="Hughes D.P."/>
        </authorList>
    </citation>
    <scope>NUCLEOTIDE SEQUENCE [LARGE SCALE GENOMIC DNA]</scope>
    <source>
        <strain evidence="2 3">SC16a</strain>
    </source>
</reference>
<dbReference type="Pfam" id="PF13917">
    <property type="entry name" value="zf-CCHC_3"/>
    <property type="match status" value="1"/>
</dbReference>